<evidence type="ECO:0000313" key="1">
    <source>
        <dbReference type="EMBL" id="ADL04022.1"/>
    </source>
</evidence>
<gene>
    <name evidence="1" type="ordered locus">Closa_1421</name>
</gene>
<dbReference type="EMBL" id="CP002109">
    <property type="protein sequence ID" value="ADL04022.1"/>
    <property type="molecule type" value="Genomic_DNA"/>
</dbReference>
<sequence>MGIINIEIENELHKRMKMEALRQDKSVKQYITDLVKRSVETKKEQTQ</sequence>
<dbReference type="Gene3D" id="1.10.1220.10">
    <property type="entry name" value="Met repressor-like"/>
    <property type="match status" value="1"/>
</dbReference>
<dbReference type="InterPro" id="IPR013321">
    <property type="entry name" value="Arc_rbn_hlx_hlx"/>
</dbReference>
<reference evidence="1" key="1">
    <citation type="submission" date="2010-07" db="EMBL/GenBank/DDBJ databases">
        <title>Complete sequence of Clostridium saccharolyticum WM1.</title>
        <authorList>
            <consortium name="US DOE Joint Genome Institute"/>
            <person name="Lucas S."/>
            <person name="Copeland A."/>
            <person name="Lapidus A."/>
            <person name="Cheng J.-F."/>
            <person name="Bruce D."/>
            <person name="Goodwin L."/>
            <person name="Pitluck S."/>
            <person name="Chertkov O."/>
            <person name="Detter J.C."/>
            <person name="Han C."/>
            <person name="Tapia R."/>
            <person name="Land M."/>
            <person name="Hauser L."/>
            <person name="Chang Y.-J."/>
            <person name="Jeffries C."/>
            <person name="Kyrpides N."/>
            <person name="Ivanova N."/>
            <person name="Mikhailova N."/>
            <person name="Mouttaki H."/>
            <person name="Lin L."/>
            <person name="Zhou J."/>
            <person name="Hemme C.L."/>
            <person name="Woyke T."/>
        </authorList>
    </citation>
    <scope>NUCLEOTIDE SEQUENCE [LARGE SCALE GENOMIC DNA]</scope>
    <source>
        <strain evidence="1">WM1</strain>
    </source>
</reference>
<evidence type="ECO:0000313" key="2">
    <source>
        <dbReference type="Proteomes" id="UP000001662"/>
    </source>
</evidence>
<dbReference type="STRING" id="610130.Closa_1421"/>
<dbReference type="Proteomes" id="UP000001662">
    <property type="component" value="Chromosome"/>
</dbReference>
<dbReference type="HOGENOM" id="CLU_216759_0_0_9"/>
<keyword evidence="2" id="KW-1185">Reference proteome</keyword>
<protein>
    <submittedName>
        <fullName evidence="1">Uncharacterized protein</fullName>
    </submittedName>
</protein>
<organism evidence="1 2">
    <name type="scientific">Lacrimispora saccharolytica (strain ATCC 35040 / DSM 2544 / NRCC 2533 / WM1)</name>
    <name type="common">Clostridium saccharolyticum</name>
    <dbReference type="NCBI Taxonomy" id="610130"/>
    <lineage>
        <taxon>Bacteria</taxon>
        <taxon>Bacillati</taxon>
        <taxon>Bacillota</taxon>
        <taxon>Clostridia</taxon>
        <taxon>Lachnospirales</taxon>
        <taxon>Lachnospiraceae</taxon>
        <taxon>Lacrimispora</taxon>
    </lineage>
</organism>
<dbReference type="KEGG" id="csh:Closa_1421"/>
<dbReference type="PaxDb" id="610130-Closa_1421"/>
<accession>D9R947</accession>
<dbReference type="RefSeq" id="WP_013272113.1">
    <property type="nucleotide sequence ID" value="NC_014376.1"/>
</dbReference>
<dbReference type="Pfam" id="PF05534">
    <property type="entry name" value="HicB"/>
    <property type="match status" value="1"/>
</dbReference>
<proteinExistence type="predicted"/>
<dbReference type="GO" id="GO:0006355">
    <property type="term" value="P:regulation of DNA-templated transcription"/>
    <property type="evidence" value="ECO:0007669"/>
    <property type="project" value="InterPro"/>
</dbReference>
<dbReference type="InterPro" id="IPR008651">
    <property type="entry name" value="Uncharacterised_HicB"/>
</dbReference>
<dbReference type="SUPFAM" id="SSF47598">
    <property type="entry name" value="Ribbon-helix-helix"/>
    <property type="match status" value="1"/>
</dbReference>
<dbReference type="InterPro" id="IPR010985">
    <property type="entry name" value="Ribbon_hlx_hlx"/>
</dbReference>
<dbReference type="AlphaFoldDB" id="D9R947"/>
<name>D9R947_LACSW</name>